<name>A0AAD6MZZ6_9EURO</name>
<feature type="domain" description="Aminoglycoside phosphotransferase" evidence="1">
    <location>
        <begin position="39"/>
        <end position="247"/>
    </location>
</feature>
<comment type="caution">
    <text evidence="2">The sequence shown here is derived from an EMBL/GenBank/DDBJ whole genome shotgun (WGS) entry which is preliminary data.</text>
</comment>
<dbReference type="PANTHER" id="PTHR21310:SF37">
    <property type="entry name" value="AMINOGLYCOSIDE PHOSPHOTRANSFERASE DOMAIN-CONTAINING PROTEIN"/>
    <property type="match status" value="1"/>
</dbReference>
<sequence length="363" mass="41838">MSKVFEVGMSHMLRDVHFNDGKALTVRLRMPELSFMNGPPDMKMEFRSEVACMKLFKARTSIPVPEVYHFEPEPHDIGAPYVIIEHLPGKHAYDMHNPAHDPLDGFGTPEQDRKFRRQLAAIQVEMTSLKFDKIGSLYQNPETEEFSIGPDCKTGKGPWKSSLEYYHHLVNRRLEECLRDAPEATKDDLSFSLPILFERLIAMYVDEASISGPFGLTHFEFGPPNLIVNEQFDCLTFLDFRGLFSGPIEVQALCPYFTGLDIVPPFHVKTRPSEIKRKKAGKRRLEEYKRLVQEHERKMQAGGPPIKAEQRLSEMLFSEASAIVTGLQCYRKHEDLIHETLMLSFSRLLRRKLKESIEEKNLK</sequence>
<dbReference type="Proteomes" id="UP001215712">
    <property type="component" value="Unassembled WGS sequence"/>
</dbReference>
<dbReference type="Pfam" id="PF01636">
    <property type="entry name" value="APH"/>
    <property type="match status" value="1"/>
</dbReference>
<dbReference type="PANTHER" id="PTHR21310">
    <property type="entry name" value="AMINOGLYCOSIDE PHOSPHOTRANSFERASE-RELATED-RELATED"/>
    <property type="match status" value="1"/>
</dbReference>
<dbReference type="InterPro" id="IPR002575">
    <property type="entry name" value="Aminoglycoside_PTrfase"/>
</dbReference>
<dbReference type="AlphaFoldDB" id="A0AAD6MZZ6"/>
<dbReference type="EMBL" id="JAQJAN010000002">
    <property type="protein sequence ID" value="KAJ5738619.1"/>
    <property type="molecule type" value="Genomic_DNA"/>
</dbReference>
<protein>
    <recommendedName>
        <fullName evidence="1">Aminoglycoside phosphotransferase domain-containing protein</fullName>
    </recommendedName>
</protein>
<dbReference type="InterPro" id="IPR011009">
    <property type="entry name" value="Kinase-like_dom_sf"/>
</dbReference>
<proteinExistence type="predicted"/>
<evidence type="ECO:0000313" key="3">
    <source>
        <dbReference type="Proteomes" id="UP001215712"/>
    </source>
</evidence>
<evidence type="ECO:0000259" key="1">
    <source>
        <dbReference type="Pfam" id="PF01636"/>
    </source>
</evidence>
<organism evidence="2 3">
    <name type="scientific">Penicillium malachiteum</name>
    <dbReference type="NCBI Taxonomy" id="1324776"/>
    <lineage>
        <taxon>Eukaryota</taxon>
        <taxon>Fungi</taxon>
        <taxon>Dikarya</taxon>
        <taxon>Ascomycota</taxon>
        <taxon>Pezizomycotina</taxon>
        <taxon>Eurotiomycetes</taxon>
        <taxon>Eurotiomycetidae</taxon>
        <taxon>Eurotiales</taxon>
        <taxon>Aspergillaceae</taxon>
        <taxon>Penicillium</taxon>
    </lineage>
</organism>
<reference evidence="2" key="2">
    <citation type="submission" date="2023-01" db="EMBL/GenBank/DDBJ databases">
        <authorList>
            <person name="Petersen C."/>
        </authorList>
    </citation>
    <scope>NUCLEOTIDE SEQUENCE</scope>
    <source>
        <strain evidence="2">IBT 17514</strain>
    </source>
</reference>
<dbReference type="Gene3D" id="3.30.200.20">
    <property type="entry name" value="Phosphorylase Kinase, domain 1"/>
    <property type="match status" value="1"/>
</dbReference>
<dbReference type="SUPFAM" id="SSF56112">
    <property type="entry name" value="Protein kinase-like (PK-like)"/>
    <property type="match status" value="1"/>
</dbReference>
<dbReference type="InterPro" id="IPR051678">
    <property type="entry name" value="AGP_Transferase"/>
</dbReference>
<accession>A0AAD6MZZ6</accession>
<keyword evidence="3" id="KW-1185">Reference proteome</keyword>
<reference evidence="2" key="1">
    <citation type="journal article" date="2023" name="IMA Fungus">
        <title>Comparative genomic study of the Penicillium genus elucidates a diverse pangenome and 15 lateral gene transfer events.</title>
        <authorList>
            <person name="Petersen C."/>
            <person name="Sorensen T."/>
            <person name="Nielsen M.R."/>
            <person name="Sondergaard T.E."/>
            <person name="Sorensen J.L."/>
            <person name="Fitzpatrick D.A."/>
            <person name="Frisvad J.C."/>
            <person name="Nielsen K.L."/>
        </authorList>
    </citation>
    <scope>NUCLEOTIDE SEQUENCE</scope>
    <source>
        <strain evidence="2">IBT 17514</strain>
    </source>
</reference>
<evidence type="ECO:0000313" key="2">
    <source>
        <dbReference type="EMBL" id="KAJ5738619.1"/>
    </source>
</evidence>
<gene>
    <name evidence="2" type="ORF">N7493_001774</name>
</gene>